<evidence type="ECO:0000256" key="3">
    <source>
        <dbReference type="ARBA" id="ARBA00023315"/>
    </source>
</evidence>
<dbReference type="HAMAP" id="MF_00295">
    <property type="entry name" value="MetA_acyltransf"/>
    <property type="match status" value="1"/>
</dbReference>
<organism evidence="6 7">
    <name type="scientific">Methylobacterium durans</name>
    <dbReference type="NCBI Taxonomy" id="2202825"/>
    <lineage>
        <taxon>Bacteria</taxon>
        <taxon>Pseudomonadati</taxon>
        <taxon>Pseudomonadota</taxon>
        <taxon>Alphaproteobacteria</taxon>
        <taxon>Hyphomicrobiales</taxon>
        <taxon>Methylobacteriaceae</taxon>
        <taxon>Methylobacterium</taxon>
    </lineage>
</organism>
<accession>A0A2U8W642</accession>
<comment type="pathway">
    <text evidence="4">Amino-acid biosynthesis; L-methionine biosynthesis via de novo pathway; O-succinyl-L-homoserine from L-homoserine: step 1/1.</text>
</comment>
<dbReference type="InterPro" id="IPR029062">
    <property type="entry name" value="Class_I_gatase-like"/>
</dbReference>
<feature type="active site" evidence="4">
    <location>
        <position position="235"/>
    </location>
</feature>
<protein>
    <recommendedName>
        <fullName evidence="4">Homoserine O-succinyltransferase</fullName>
        <shortName evidence="4">HST</shortName>
        <ecNumber evidence="4">2.3.1.46</ecNumber>
    </recommendedName>
    <alternativeName>
        <fullName evidence="4">Homoserine transsuccinylase</fullName>
        <shortName evidence="4">HTS</shortName>
    </alternativeName>
</protein>
<dbReference type="Proteomes" id="UP000245926">
    <property type="component" value="Chromosome"/>
</dbReference>
<evidence type="ECO:0000256" key="4">
    <source>
        <dbReference type="HAMAP-Rule" id="MF_00295"/>
    </source>
</evidence>
<gene>
    <name evidence="4" type="primary">metAS</name>
    <name evidence="6" type="ORF">DK389_11915</name>
</gene>
<evidence type="ECO:0000313" key="7">
    <source>
        <dbReference type="Proteomes" id="UP000245926"/>
    </source>
</evidence>
<keyword evidence="3 4" id="KW-0012">Acyltransferase</keyword>
<comment type="function">
    <text evidence="4">Transfers a succinyl group from succinyl-CoA to L-homoserine, forming succinyl-L-homoserine.</text>
</comment>
<name>A0A2U8W642_9HYPH</name>
<reference evidence="7" key="1">
    <citation type="submission" date="2018-05" db="EMBL/GenBank/DDBJ databases">
        <title>Complete Genome Sequence of Methylobacterium sp. 17SD2-17.</title>
        <authorList>
            <person name="Srinivasan S."/>
        </authorList>
    </citation>
    <scope>NUCLEOTIDE SEQUENCE [LARGE SCALE GENOMIC DNA]</scope>
    <source>
        <strain evidence="7">17SD2-17</strain>
    </source>
</reference>
<keyword evidence="7" id="KW-1185">Reference proteome</keyword>
<feature type="active site" description="Proton acceptor" evidence="4">
    <location>
        <position position="233"/>
    </location>
</feature>
<dbReference type="UniPathway" id="UPA00051">
    <property type="reaction ID" value="UER00075"/>
</dbReference>
<dbReference type="PANTHER" id="PTHR20919">
    <property type="entry name" value="HOMOSERINE O-SUCCINYLTRANSFERASE"/>
    <property type="match status" value="1"/>
</dbReference>
<evidence type="ECO:0000256" key="5">
    <source>
        <dbReference type="SAM" id="MobiDB-lite"/>
    </source>
</evidence>
<feature type="binding site" evidence="4">
    <location>
        <position position="190"/>
    </location>
    <ligand>
        <name>substrate</name>
    </ligand>
</feature>
<dbReference type="Pfam" id="PF04204">
    <property type="entry name" value="HTS"/>
    <property type="match status" value="1"/>
</dbReference>
<dbReference type="NCBIfam" id="NF003776">
    <property type="entry name" value="PRK05368.1-3"/>
    <property type="match status" value="1"/>
</dbReference>
<keyword evidence="2 4" id="KW-0808">Transferase</keyword>
<feature type="region of interest" description="Disordered" evidence="5">
    <location>
        <begin position="1"/>
        <end position="27"/>
    </location>
</feature>
<dbReference type="GO" id="GO:0009086">
    <property type="term" value="P:methionine biosynthetic process"/>
    <property type="evidence" value="ECO:0007669"/>
    <property type="project" value="UniProtKB-UniRule"/>
</dbReference>
<feature type="site" description="Important for acyl-CoA specificity" evidence="4">
    <location>
        <position position="142"/>
    </location>
</feature>
<feature type="compositionally biased region" description="Low complexity" evidence="5">
    <location>
        <begin position="17"/>
        <end position="27"/>
    </location>
</feature>
<dbReference type="GO" id="GO:0004414">
    <property type="term" value="F:homoserine O-acetyltransferase activity"/>
    <property type="evidence" value="ECO:0007669"/>
    <property type="project" value="UniProtKB-UniRule"/>
</dbReference>
<comment type="similarity">
    <text evidence="4">Belongs to the MetA family.</text>
</comment>
<feature type="active site" description="Acyl-thioester intermediate" evidence="4">
    <location>
        <position position="141"/>
    </location>
</feature>
<comment type="catalytic activity">
    <reaction evidence="4">
        <text>L-homoserine + succinyl-CoA = O-succinyl-L-homoserine + CoA</text>
        <dbReference type="Rhea" id="RHEA:22008"/>
        <dbReference type="ChEBI" id="CHEBI:57287"/>
        <dbReference type="ChEBI" id="CHEBI:57292"/>
        <dbReference type="ChEBI" id="CHEBI:57476"/>
        <dbReference type="ChEBI" id="CHEBI:57661"/>
        <dbReference type="EC" id="2.3.1.46"/>
    </reaction>
</comment>
<dbReference type="EMBL" id="CP029550">
    <property type="protein sequence ID" value="AWN41101.1"/>
    <property type="molecule type" value="Genomic_DNA"/>
</dbReference>
<feature type="binding site" evidence="4">
    <location>
        <position position="247"/>
    </location>
    <ligand>
        <name>substrate</name>
    </ligand>
</feature>
<dbReference type="SUPFAM" id="SSF52317">
    <property type="entry name" value="Class I glutamine amidotransferase-like"/>
    <property type="match status" value="1"/>
</dbReference>
<dbReference type="AlphaFoldDB" id="A0A2U8W642"/>
<feature type="site" description="Important for substrate specificity" evidence="4">
    <location>
        <position position="190"/>
    </location>
</feature>
<keyword evidence="1 4" id="KW-0028">Amino-acid biosynthesis</keyword>
<dbReference type="EC" id="2.3.1.46" evidence="4"/>
<proteinExistence type="inferred from homology"/>
<evidence type="ECO:0000256" key="1">
    <source>
        <dbReference type="ARBA" id="ARBA00022605"/>
    </source>
</evidence>
<keyword evidence="4" id="KW-0486">Methionine biosynthesis</keyword>
<feature type="binding site" evidence="4">
    <location>
        <position position="162"/>
    </location>
    <ligand>
        <name>substrate</name>
    </ligand>
</feature>
<dbReference type="GO" id="GO:0008899">
    <property type="term" value="F:homoserine O-succinyltransferase activity"/>
    <property type="evidence" value="ECO:0007669"/>
    <property type="project" value="UniProtKB-EC"/>
</dbReference>
<feature type="site" description="Important for acyl-CoA specificity" evidence="4">
    <location>
        <position position="108"/>
    </location>
</feature>
<comment type="subcellular location">
    <subcellularLocation>
        <location evidence="4">Cytoplasm</location>
    </subcellularLocation>
</comment>
<dbReference type="Gene3D" id="3.40.50.880">
    <property type="match status" value="1"/>
</dbReference>
<dbReference type="KEGG" id="mets:DK389_11915"/>
<dbReference type="OrthoDB" id="9772423at2"/>
<evidence type="ECO:0000313" key="6">
    <source>
        <dbReference type="EMBL" id="AWN41101.1"/>
    </source>
</evidence>
<comment type="caution">
    <text evidence="4">Lacks conserved residue(s) required for the propagation of feature annotation.</text>
</comment>
<sequence length="357" mass="38145">MLEVPQGDGAGEPIVLPPGSQAASHAAAPAPRLTVGLLNNMPDAALVATERQFRRLLETSGVTVDLRLFSLAGLERGAQAQAHLDAAYAPHTALAHAGLDALVVTGCEPRAARLSDEPYYPVFREIVDWAARNTVSTLFSCLAAHAAVLHLDGVERRPLQAKHSGIYACAAATRHPLIAGAPRVVPVPHSRWNDLGEADLTAAGYTVLRRSEEVGVDLFAREGASLLVFLQGHPEYDGDSLAREYRRDVGRFLADERATAPVLPAHYFAPEAAAHLSAFVSRGGRFADYPAIDPAPPLQTAWQAEAARLFRAWLGEVARRTLRPSVPVSEDPTRYAGRPIAPDAVDGLPLPFGRGLG</sequence>
<dbReference type="RefSeq" id="WP_109889815.1">
    <property type="nucleotide sequence ID" value="NZ_CP029550.1"/>
</dbReference>
<keyword evidence="4" id="KW-0963">Cytoplasm</keyword>
<dbReference type="PANTHER" id="PTHR20919:SF0">
    <property type="entry name" value="HOMOSERINE O-SUCCINYLTRANSFERASE"/>
    <property type="match status" value="1"/>
</dbReference>
<dbReference type="GO" id="GO:0005737">
    <property type="term" value="C:cytoplasm"/>
    <property type="evidence" value="ECO:0007669"/>
    <property type="project" value="UniProtKB-SubCell"/>
</dbReference>
<dbReference type="InterPro" id="IPR033752">
    <property type="entry name" value="MetA_family"/>
</dbReference>
<evidence type="ECO:0000256" key="2">
    <source>
        <dbReference type="ARBA" id="ARBA00022679"/>
    </source>
</evidence>